<evidence type="ECO:0000256" key="1">
    <source>
        <dbReference type="SAM" id="MobiDB-lite"/>
    </source>
</evidence>
<evidence type="ECO:0000313" key="3">
    <source>
        <dbReference type="Proteomes" id="UP000053989"/>
    </source>
</evidence>
<dbReference type="Proteomes" id="UP000053989">
    <property type="component" value="Unassembled WGS sequence"/>
</dbReference>
<gene>
    <name evidence="2" type="ORF">SCLCIDRAFT_1015314</name>
</gene>
<proteinExistence type="predicted"/>
<sequence>MVFFFVAEADFCRYKYDPLVLQCALFPHLHGTSIVGPPSKRRKLSARAGGNATDEKTGDTSCAVVLECPKETYLVTCADGENGSRRYTLSVFDQSGTPDSAAALTPTVVTPIPSSDPTITPPAKPSLFSDPLSKSKALVTESRKGGEGNSPNSIPALPSPPLQSTKPTFSLRTLCSNLVETNFLFEKDAIVVKRIRPPEKNGEVMEERSLDVEDEAKISVLRWRWFMDSH</sequence>
<organism evidence="2 3">
    <name type="scientific">Scleroderma citrinum Foug A</name>
    <dbReference type="NCBI Taxonomy" id="1036808"/>
    <lineage>
        <taxon>Eukaryota</taxon>
        <taxon>Fungi</taxon>
        <taxon>Dikarya</taxon>
        <taxon>Basidiomycota</taxon>
        <taxon>Agaricomycotina</taxon>
        <taxon>Agaricomycetes</taxon>
        <taxon>Agaricomycetidae</taxon>
        <taxon>Boletales</taxon>
        <taxon>Sclerodermatineae</taxon>
        <taxon>Sclerodermataceae</taxon>
        <taxon>Scleroderma</taxon>
    </lineage>
</organism>
<dbReference type="HOGENOM" id="CLU_987374_0_0_1"/>
<dbReference type="AlphaFoldDB" id="A0A0C3A3N1"/>
<name>A0A0C3A3N1_9AGAM</name>
<feature type="region of interest" description="Disordered" evidence="1">
    <location>
        <begin position="37"/>
        <end position="57"/>
    </location>
</feature>
<feature type="region of interest" description="Disordered" evidence="1">
    <location>
        <begin position="100"/>
        <end position="164"/>
    </location>
</feature>
<keyword evidence="3" id="KW-1185">Reference proteome</keyword>
<reference evidence="2 3" key="1">
    <citation type="submission" date="2014-04" db="EMBL/GenBank/DDBJ databases">
        <authorList>
            <consortium name="DOE Joint Genome Institute"/>
            <person name="Kuo A."/>
            <person name="Kohler A."/>
            <person name="Nagy L.G."/>
            <person name="Floudas D."/>
            <person name="Copeland A."/>
            <person name="Barry K.W."/>
            <person name="Cichocki N."/>
            <person name="Veneault-Fourrey C."/>
            <person name="LaButti K."/>
            <person name="Lindquist E.A."/>
            <person name="Lipzen A."/>
            <person name="Lundell T."/>
            <person name="Morin E."/>
            <person name="Murat C."/>
            <person name="Sun H."/>
            <person name="Tunlid A."/>
            <person name="Henrissat B."/>
            <person name="Grigoriev I.V."/>
            <person name="Hibbett D.S."/>
            <person name="Martin F."/>
            <person name="Nordberg H.P."/>
            <person name="Cantor M.N."/>
            <person name="Hua S.X."/>
        </authorList>
    </citation>
    <scope>NUCLEOTIDE SEQUENCE [LARGE SCALE GENOMIC DNA]</scope>
    <source>
        <strain evidence="2 3">Foug A</strain>
    </source>
</reference>
<reference evidence="3" key="2">
    <citation type="submission" date="2015-01" db="EMBL/GenBank/DDBJ databases">
        <title>Evolutionary Origins and Diversification of the Mycorrhizal Mutualists.</title>
        <authorList>
            <consortium name="DOE Joint Genome Institute"/>
            <consortium name="Mycorrhizal Genomics Consortium"/>
            <person name="Kohler A."/>
            <person name="Kuo A."/>
            <person name="Nagy L.G."/>
            <person name="Floudas D."/>
            <person name="Copeland A."/>
            <person name="Barry K.W."/>
            <person name="Cichocki N."/>
            <person name="Veneault-Fourrey C."/>
            <person name="LaButti K."/>
            <person name="Lindquist E.A."/>
            <person name="Lipzen A."/>
            <person name="Lundell T."/>
            <person name="Morin E."/>
            <person name="Murat C."/>
            <person name="Riley R."/>
            <person name="Ohm R."/>
            <person name="Sun H."/>
            <person name="Tunlid A."/>
            <person name="Henrissat B."/>
            <person name="Grigoriev I.V."/>
            <person name="Hibbett D.S."/>
            <person name="Martin F."/>
        </authorList>
    </citation>
    <scope>NUCLEOTIDE SEQUENCE [LARGE SCALE GENOMIC DNA]</scope>
    <source>
        <strain evidence="3">Foug A</strain>
    </source>
</reference>
<dbReference type="InParanoid" id="A0A0C3A3N1"/>
<dbReference type="OrthoDB" id="2683514at2759"/>
<accession>A0A0C3A3N1</accession>
<evidence type="ECO:0000313" key="2">
    <source>
        <dbReference type="EMBL" id="KIM68268.1"/>
    </source>
</evidence>
<dbReference type="EMBL" id="KN822010">
    <property type="protein sequence ID" value="KIM68268.1"/>
    <property type="molecule type" value="Genomic_DNA"/>
</dbReference>
<protein>
    <submittedName>
        <fullName evidence="2">Uncharacterized protein</fullName>
    </submittedName>
</protein>